<gene>
    <name evidence="2" type="ORF">GJ744_006764</name>
</gene>
<evidence type="ECO:0000313" key="2">
    <source>
        <dbReference type="EMBL" id="KAF7502184.1"/>
    </source>
</evidence>
<keyword evidence="3" id="KW-1185">Reference proteome</keyword>
<name>A0A8H7A6D7_9EURO</name>
<feature type="region of interest" description="Disordered" evidence="1">
    <location>
        <begin position="104"/>
        <end position="132"/>
    </location>
</feature>
<protein>
    <submittedName>
        <fullName evidence="2">Uncharacterized protein</fullName>
    </submittedName>
</protein>
<reference evidence="2" key="1">
    <citation type="submission" date="2020-02" db="EMBL/GenBank/DDBJ databases">
        <authorList>
            <person name="Palmer J.M."/>
        </authorList>
    </citation>
    <scope>NUCLEOTIDE SEQUENCE</scope>
    <source>
        <strain evidence="2">EPUS1.4</strain>
        <tissue evidence="2">Thallus</tissue>
    </source>
</reference>
<organism evidence="2 3">
    <name type="scientific">Endocarpon pusillum</name>
    <dbReference type="NCBI Taxonomy" id="364733"/>
    <lineage>
        <taxon>Eukaryota</taxon>
        <taxon>Fungi</taxon>
        <taxon>Dikarya</taxon>
        <taxon>Ascomycota</taxon>
        <taxon>Pezizomycotina</taxon>
        <taxon>Eurotiomycetes</taxon>
        <taxon>Chaetothyriomycetidae</taxon>
        <taxon>Verrucariales</taxon>
        <taxon>Verrucariaceae</taxon>
        <taxon>Endocarpon</taxon>
    </lineage>
</organism>
<sequence>MDFDEDANSGRDELNEANAATDPDLLDDSQPKWEWKVEQNSNLVAPVPVNSGKEVSLLDVDTDRNFVDIPSFSVTNEMSGEMESKDRRRASRHVNEVLQPAAGCNMAEDPPIEDSDSAKHNAAMGSVDWCKN</sequence>
<feature type="region of interest" description="Disordered" evidence="1">
    <location>
        <begin position="1"/>
        <end position="31"/>
    </location>
</feature>
<proteinExistence type="predicted"/>
<dbReference type="Proteomes" id="UP000606974">
    <property type="component" value="Unassembled WGS sequence"/>
</dbReference>
<evidence type="ECO:0000313" key="3">
    <source>
        <dbReference type="Proteomes" id="UP000606974"/>
    </source>
</evidence>
<dbReference type="AlphaFoldDB" id="A0A8H7A6D7"/>
<evidence type="ECO:0000256" key="1">
    <source>
        <dbReference type="SAM" id="MobiDB-lite"/>
    </source>
</evidence>
<accession>A0A8H7A6D7</accession>
<comment type="caution">
    <text evidence="2">The sequence shown here is derived from an EMBL/GenBank/DDBJ whole genome shotgun (WGS) entry which is preliminary data.</text>
</comment>
<dbReference type="EMBL" id="JAACFV010000305">
    <property type="protein sequence ID" value="KAF7502184.1"/>
    <property type="molecule type" value="Genomic_DNA"/>
</dbReference>